<sequence>MAHDDKYQLNAANVLEEEPSSQSPQNGSVDETLVYAQTRTRRLFNEKQLFAFSLVYMGSWNAVGGNMYYGMYNGGPLAWLISYIIIFAGVTCQSASFGELASIQPVAGAQYYWTHHFAPASSKRLLTWLQGWVTWTAYVSMMASGNNYNIAIIEGLISLNNPDYVVVGWRTTLISLSLLIFSTLLNIYAFRIVPWFELLACVFNICLFLIVVVVFYAMAPRNSAEMFTMTNVSSGWDNYFVASHIGSLSNIWLFIGFENVIHMGEETKKAKKIVPRALFWSIFTNGALGFVMIITLLICMPPVDTLLNSASPIVAILLHVTGSVKVSTAITAGLIVLNQSATIGVVSSVSRLTWAWARDGGLPQYFSYVDARHHIPLRAVVLTSTLVGMLTLLNLGSATYIALGAITSLSSMAMYLSYGMILAVVVYARLTRGIELGQWHWGKWGIYLNIAALVYTVYALIWFPFPQTVPVNAENMNYSGPVLGVVFIGAISLWFMRARIHWDGPNRGVADEVLQHGD</sequence>
<evidence type="ECO:0000256" key="1">
    <source>
        <dbReference type="ARBA" id="ARBA00004141"/>
    </source>
</evidence>
<evidence type="ECO:0000256" key="2">
    <source>
        <dbReference type="ARBA" id="ARBA00022448"/>
    </source>
</evidence>
<evidence type="ECO:0000256" key="3">
    <source>
        <dbReference type="ARBA" id="ARBA00022692"/>
    </source>
</evidence>
<evidence type="ECO:0000313" key="8">
    <source>
        <dbReference type="Proteomes" id="UP000193689"/>
    </source>
</evidence>
<feature type="transmembrane region" description="Helical" evidence="6">
    <location>
        <begin position="77"/>
        <end position="97"/>
    </location>
</feature>
<feature type="transmembrane region" description="Helical" evidence="6">
    <location>
        <begin position="239"/>
        <end position="257"/>
    </location>
</feature>
<proteinExistence type="predicted"/>
<dbReference type="Pfam" id="PF13520">
    <property type="entry name" value="AA_permease_2"/>
    <property type="match status" value="1"/>
</dbReference>
<dbReference type="PIRSF" id="PIRSF006060">
    <property type="entry name" value="AA_transporter"/>
    <property type="match status" value="1"/>
</dbReference>
<keyword evidence="4 6" id="KW-1133">Transmembrane helix</keyword>
<dbReference type="RefSeq" id="XP_040718933.1">
    <property type="nucleotide sequence ID" value="XM_040863464.1"/>
</dbReference>
<accession>A0A1Y2EBK4</accession>
<dbReference type="Proteomes" id="UP000193689">
    <property type="component" value="Unassembled WGS sequence"/>
</dbReference>
<feature type="transmembrane region" description="Helical" evidence="6">
    <location>
        <begin position="380"/>
        <end position="406"/>
    </location>
</feature>
<comment type="subcellular location">
    <subcellularLocation>
        <location evidence="1">Membrane</location>
        <topology evidence="1">Multi-pass membrane protein</topology>
    </subcellularLocation>
</comment>
<dbReference type="InterPro" id="IPR002293">
    <property type="entry name" value="AA/rel_permease1"/>
</dbReference>
<feature type="transmembrane region" description="Helical" evidence="6">
    <location>
        <begin position="310"/>
        <end position="337"/>
    </location>
</feature>
<feature type="transmembrane region" description="Helical" evidence="6">
    <location>
        <begin position="412"/>
        <end position="432"/>
    </location>
</feature>
<dbReference type="PANTHER" id="PTHR45649">
    <property type="entry name" value="AMINO-ACID PERMEASE BAT1"/>
    <property type="match status" value="1"/>
</dbReference>
<dbReference type="GO" id="GO:0022857">
    <property type="term" value="F:transmembrane transporter activity"/>
    <property type="evidence" value="ECO:0007669"/>
    <property type="project" value="InterPro"/>
</dbReference>
<dbReference type="EMBL" id="MCFJ01000003">
    <property type="protein sequence ID" value="ORY68646.1"/>
    <property type="molecule type" value="Genomic_DNA"/>
</dbReference>
<keyword evidence="2" id="KW-0813">Transport</keyword>
<dbReference type="PANTHER" id="PTHR45649:SF5">
    <property type="entry name" value="GABA TRANSPORTER (EUROFUNG)-RELATED"/>
    <property type="match status" value="1"/>
</dbReference>
<feature type="transmembrane region" description="Helical" evidence="6">
    <location>
        <begin position="125"/>
        <end position="144"/>
    </location>
</feature>
<comment type="caution">
    <text evidence="7">The sequence shown here is derived from an EMBL/GenBank/DDBJ whole genome shotgun (WGS) entry which is preliminary data.</text>
</comment>
<dbReference type="OrthoDB" id="3257095at2759"/>
<feature type="transmembrane region" description="Helical" evidence="6">
    <location>
        <begin position="195"/>
        <end position="219"/>
    </location>
</feature>
<protein>
    <submittedName>
        <fullName evidence="7">Amino acid/polyamine transporter I</fullName>
    </submittedName>
</protein>
<keyword evidence="5 6" id="KW-0472">Membrane</keyword>
<dbReference type="GO" id="GO:0016020">
    <property type="term" value="C:membrane"/>
    <property type="evidence" value="ECO:0007669"/>
    <property type="project" value="UniProtKB-SubCell"/>
</dbReference>
<evidence type="ECO:0000256" key="4">
    <source>
        <dbReference type="ARBA" id="ARBA00022989"/>
    </source>
</evidence>
<dbReference type="Gene3D" id="1.20.1740.10">
    <property type="entry name" value="Amino acid/polyamine transporter I"/>
    <property type="match status" value="1"/>
</dbReference>
<dbReference type="GeneID" id="63779676"/>
<feature type="transmembrane region" description="Helical" evidence="6">
    <location>
        <begin position="277"/>
        <end position="298"/>
    </location>
</feature>
<feature type="transmembrane region" description="Helical" evidence="6">
    <location>
        <begin position="49"/>
        <end position="71"/>
    </location>
</feature>
<name>A0A1Y2EBK4_9PEZI</name>
<evidence type="ECO:0000256" key="5">
    <source>
        <dbReference type="ARBA" id="ARBA00023136"/>
    </source>
</evidence>
<reference evidence="7 8" key="1">
    <citation type="submission" date="2016-07" db="EMBL/GenBank/DDBJ databases">
        <title>Pervasive Adenine N6-methylation of Active Genes in Fungi.</title>
        <authorList>
            <consortium name="DOE Joint Genome Institute"/>
            <person name="Mondo S.J."/>
            <person name="Dannebaum R.O."/>
            <person name="Kuo R.C."/>
            <person name="Labutti K."/>
            <person name="Haridas S."/>
            <person name="Kuo A."/>
            <person name="Salamov A."/>
            <person name="Ahrendt S.R."/>
            <person name="Lipzen A."/>
            <person name="Sullivan W."/>
            <person name="Andreopoulos W.B."/>
            <person name="Clum A."/>
            <person name="Lindquist E."/>
            <person name="Daum C."/>
            <person name="Ramamoorthy G.K."/>
            <person name="Gryganskyi A."/>
            <person name="Culley D."/>
            <person name="Magnuson J.K."/>
            <person name="James T.Y."/>
            <person name="O'Malley M.A."/>
            <person name="Stajich J.E."/>
            <person name="Spatafora J.W."/>
            <person name="Visel A."/>
            <person name="Grigoriev I.V."/>
        </authorList>
    </citation>
    <scope>NUCLEOTIDE SEQUENCE [LARGE SCALE GENOMIC DNA]</scope>
    <source>
        <strain evidence="7 8">CBS 129021</strain>
    </source>
</reference>
<keyword evidence="3 6" id="KW-0812">Transmembrane</keyword>
<keyword evidence="8" id="KW-1185">Reference proteome</keyword>
<evidence type="ECO:0000256" key="6">
    <source>
        <dbReference type="SAM" id="Phobius"/>
    </source>
</evidence>
<dbReference type="InParanoid" id="A0A1Y2EBK4"/>
<gene>
    <name evidence="7" type="ORF">BCR38DRAFT_482147</name>
</gene>
<feature type="transmembrane region" description="Helical" evidence="6">
    <location>
        <begin position="444"/>
        <end position="465"/>
    </location>
</feature>
<feature type="transmembrane region" description="Helical" evidence="6">
    <location>
        <begin position="477"/>
        <end position="496"/>
    </location>
</feature>
<evidence type="ECO:0000313" key="7">
    <source>
        <dbReference type="EMBL" id="ORY68646.1"/>
    </source>
</evidence>
<feature type="transmembrane region" description="Helical" evidence="6">
    <location>
        <begin position="164"/>
        <end position="188"/>
    </location>
</feature>
<organism evidence="7 8">
    <name type="scientific">Pseudomassariella vexata</name>
    <dbReference type="NCBI Taxonomy" id="1141098"/>
    <lineage>
        <taxon>Eukaryota</taxon>
        <taxon>Fungi</taxon>
        <taxon>Dikarya</taxon>
        <taxon>Ascomycota</taxon>
        <taxon>Pezizomycotina</taxon>
        <taxon>Sordariomycetes</taxon>
        <taxon>Xylariomycetidae</taxon>
        <taxon>Amphisphaeriales</taxon>
        <taxon>Pseudomassariaceae</taxon>
        <taxon>Pseudomassariella</taxon>
    </lineage>
</organism>
<dbReference type="AlphaFoldDB" id="A0A1Y2EBK4"/>